<accession>A0AAD8HMG0</accession>
<feature type="signal peptide" evidence="3">
    <location>
        <begin position="1"/>
        <end position="21"/>
    </location>
</feature>
<dbReference type="Gene3D" id="3.50.30.30">
    <property type="match status" value="1"/>
</dbReference>
<name>A0AAD8HMG0_9APIA</name>
<sequence>MSRNLLSIIVIVSIVVVNVNGRYVVKKNRIKILYPYGIMPEEHDAAVADFGIPLDGGAMVGSVMYSQKNSHACKPFDAFEKDEQPFGSNSTRPIILLVDRGNCFFTLKVYYGMQAGAAAVLVADDRYEPLKTLESPKEIFYEDRYIDKIKIPSALIDRAFGETLKAALQKGEEDVVLKLYWSDLMPN</sequence>
<organism evidence="5 6">
    <name type="scientific">Heracleum sosnowskyi</name>
    <dbReference type="NCBI Taxonomy" id="360622"/>
    <lineage>
        <taxon>Eukaryota</taxon>
        <taxon>Viridiplantae</taxon>
        <taxon>Streptophyta</taxon>
        <taxon>Embryophyta</taxon>
        <taxon>Tracheophyta</taxon>
        <taxon>Spermatophyta</taxon>
        <taxon>Magnoliopsida</taxon>
        <taxon>eudicotyledons</taxon>
        <taxon>Gunneridae</taxon>
        <taxon>Pentapetalae</taxon>
        <taxon>asterids</taxon>
        <taxon>campanulids</taxon>
        <taxon>Apiales</taxon>
        <taxon>Apiaceae</taxon>
        <taxon>Apioideae</taxon>
        <taxon>apioid superclade</taxon>
        <taxon>Tordylieae</taxon>
        <taxon>Tordyliinae</taxon>
        <taxon>Heracleum</taxon>
    </lineage>
</organism>
<evidence type="ECO:0000256" key="1">
    <source>
        <dbReference type="ARBA" id="ARBA00022729"/>
    </source>
</evidence>
<keyword evidence="1 3" id="KW-0732">Signal</keyword>
<dbReference type="AlphaFoldDB" id="A0AAD8HMG0"/>
<reference evidence="5" key="1">
    <citation type="submission" date="2023-02" db="EMBL/GenBank/DDBJ databases">
        <title>Genome of toxic invasive species Heracleum sosnowskyi carries increased number of genes despite the absence of recent whole-genome duplications.</title>
        <authorList>
            <person name="Schelkunov M."/>
            <person name="Shtratnikova V."/>
            <person name="Makarenko M."/>
            <person name="Klepikova A."/>
            <person name="Omelchenko D."/>
            <person name="Novikova G."/>
            <person name="Obukhova E."/>
            <person name="Bogdanov V."/>
            <person name="Penin A."/>
            <person name="Logacheva M."/>
        </authorList>
    </citation>
    <scope>NUCLEOTIDE SEQUENCE</scope>
    <source>
        <strain evidence="5">Hsosn_3</strain>
        <tissue evidence="5">Leaf</tissue>
    </source>
</reference>
<evidence type="ECO:0000313" key="6">
    <source>
        <dbReference type="Proteomes" id="UP001237642"/>
    </source>
</evidence>
<evidence type="ECO:0000259" key="4">
    <source>
        <dbReference type="Pfam" id="PF02225"/>
    </source>
</evidence>
<dbReference type="PANTHER" id="PTHR22702">
    <property type="entry name" value="PROTEASE-ASSOCIATED DOMAIN-CONTAINING PROTEIN"/>
    <property type="match status" value="1"/>
</dbReference>
<evidence type="ECO:0000313" key="5">
    <source>
        <dbReference type="EMBL" id="KAK1369326.1"/>
    </source>
</evidence>
<dbReference type="EMBL" id="JAUIZM010000008">
    <property type="protein sequence ID" value="KAK1369326.1"/>
    <property type="molecule type" value="Genomic_DNA"/>
</dbReference>
<feature type="domain" description="PA" evidence="4">
    <location>
        <begin position="61"/>
        <end position="164"/>
    </location>
</feature>
<gene>
    <name evidence="5" type="ORF">POM88_035418</name>
</gene>
<feature type="chain" id="PRO_5042202045" evidence="3">
    <location>
        <begin position="22"/>
        <end position="187"/>
    </location>
</feature>
<dbReference type="Pfam" id="PF02225">
    <property type="entry name" value="PA"/>
    <property type="match status" value="1"/>
</dbReference>
<keyword evidence="2" id="KW-0325">Glycoprotein</keyword>
<dbReference type="PANTHER" id="PTHR22702:SF4">
    <property type="entry name" value="VACUOLAR-SORTING RECEPTOR 6-LIKE"/>
    <property type="match status" value="1"/>
</dbReference>
<dbReference type="InterPro" id="IPR003137">
    <property type="entry name" value="PA_domain"/>
</dbReference>
<comment type="caution">
    <text evidence="5">The sequence shown here is derived from an EMBL/GenBank/DDBJ whole genome shotgun (WGS) entry which is preliminary data.</text>
</comment>
<dbReference type="InterPro" id="IPR046450">
    <property type="entry name" value="PA_dom_sf"/>
</dbReference>
<evidence type="ECO:0000256" key="3">
    <source>
        <dbReference type="SAM" id="SignalP"/>
    </source>
</evidence>
<proteinExistence type="predicted"/>
<keyword evidence="6" id="KW-1185">Reference proteome</keyword>
<dbReference type="SUPFAM" id="SSF52025">
    <property type="entry name" value="PA domain"/>
    <property type="match status" value="1"/>
</dbReference>
<dbReference type="Proteomes" id="UP001237642">
    <property type="component" value="Unassembled WGS sequence"/>
</dbReference>
<protein>
    <submittedName>
        <fullName evidence="5">PA domain-containing protein</fullName>
    </submittedName>
</protein>
<reference evidence="5" key="2">
    <citation type="submission" date="2023-05" db="EMBL/GenBank/DDBJ databases">
        <authorList>
            <person name="Schelkunov M.I."/>
        </authorList>
    </citation>
    <scope>NUCLEOTIDE SEQUENCE</scope>
    <source>
        <strain evidence="5">Hsosn_3</strain>
        <tissue evidence="5">Leaf</tissue>
    </source>
</reference>
<evidence type="ECO:0000256" key="2">
    <source>
        <dbReference type="ARBA" id="ARBA00023180"/>
    </source>
</evidence>